<keyword evidence="10" id="KW-1185">Reference proteome</keyword>
<reference evidence="9" key="1">
    <citation type="submission" date="2020-11" db="EMBL/GenBank/DDBJ databases">
        <authorList>
            <consortium name="DOE Joint Genome Institute"/>
            <person name="Ahrendt S."/>
            <person name="Riley R."/>
            <person name="Andreopoulos W."/>
            <person name="Labutti K."/>
            <person name="Pangilinan J."/>
            <person name="Ruiz-Duenas F.J."/>
            <person name="Barrasa J.M."/>
            <person name="Sanchez-Garcia M."/>
            <person name="Camarero S."/>
            <person name="Miyauchi S."/>
            <person name="Serrano A."/>
            <person name="Linde D."/>
            <person name="Babiker R."/>
            <person name="Drula E."/>
            <person name="Ayuso-Fernandez I."/>
            <person name="Pacheco R."/>
            <person name="Padilla G."/>
            <person name="Ferreira P."/>
            <person name="Barriuso J."/>
            <person name="Kellner H."/>
            <person name="Castanera R."/>
            <person name="Alfaro M."/>
            <person name="Ramirez L."/>
            <person name="Pisabarro A.G."/>
            <person name="Kuo A."/>
            <person name="Tritt A."/>
            <person name="Lipzen A."/>
            <person name="He G."/>
            <person name="Yan M."/>
            <person name="Ng V."/>
            <person name="Cullen D."/>
            <person name="Martin F."/>
            <person name="Rosso M.-N."/>
            <person name="Henrissat B."/>
            <person name="Hibbett D."/>
            <person name="Martinez A.T."/>
            <person name="Grigoriev I.V."/>
        </authorList>
    </citation>
    <scope>NUCLEOTIDE SEQUENCE</scope>
    <source>
        <strain evidence="9">AH 40177</strain>
    </source>
</reference>
<evidence type="ECO:0000256" key="3">
    <source>
        <dbReference type="ARBA" id="ARBA00022670"/>
    </source>
</evidence>
<dbReference type="AlphaFoldDB" id="A0A9P5P584"/>
<sequence>MGEGKSSVIAPLAVATLADQKTLLRLVILKPLSQQMFHLLAARLTGLCGRRVFFFPFSRAVTMGLPKSGNSVSLRGCHPTGSSLLELQKWLSSCSRDIFDESDEILHSKYQLIYTMGHQQPLEDYPDQWTTVQQFSLLYVDMENNEPGLFCFLHLLKPTPGTALVEWIVDDIMVGKLENVNFRFLNRDKDRQVVQRFITRLDVNAEDIVAAKHYFESSGKWKSVLLLLLCYVFLKCHWRVDYGLDLTRSMLAVPFRAKDVPSTNAEFGHSDIALLLTCLSYYYRGLDKDQLFTAIQLLLNSDNAAAEYETWTTGLDLPAELRQETGINLEDPAQFADILVPRFRRTKNVIDFYLSTNSEKVKTGFQWHKRQLTSSPTSIHQEDLLQSTSAEVLLYLQQPENGLCITPDNLQLKHVSLERLLLQMASQTLPVRILFDVGAQVLQVNQDAVVYFDNKDKITVMMRDGAIKPFIFSSFRDRLNDCIIYLDDAHTRGTDLKFPRGARALVTLGDKVTKDRLVQGK</sequence>
<dbReference type="InterPro" id="IPR022105">
    <property type="entry name" value="DUF3645"/>
</dbReference>
<evidence type="ECO:0000256" key="1">
    <source>
        <dbReference type="ARBA" id="ARBA00000707"/>
    </source>
</evidence>
<evidence type="ECO:0000259" key="7">
    <source>
        <dbReference type="Pfam" id="PF12340"/>
    </source>
</evidence>
<organism evidence="9 10">
    <name type="scientific">Rhodocollybia butyracea</name>
    <dbReference type="NCBI Taxonomy" id="206335"/>
    <lineage>
        <taxon>Eukaryota</taxon>
        <taxon>Fungi</taxon>
        <taxon>Dikarya</taxon>
        <taxon>Basidiomycota</taxon>
        <taxon>Agaricomycotina</taxon>
        <taxon>Agaricomycetes</taxon>
        <taxon>Agaricomycetidae</taxon>
        <taxon>Agaricales</taxon>
        <taxon>Marasmiineae</taxon>
        <taxon>Omphalotaceae</taxon>
        <taxon>Rhodocollybia</taxon>
    </lineage>
</organism>
<dbReference type="InterPro" id="IPR051346">
    <property type="entry name" value="OTU_Deubiquitinase"/>
</dbReference>
<dbReference type="InterPro" id="IPR022099">
    <property type="entry name" value="DUF3638"/>
</dbReference>
<evidence type="ECO:0000313" key="10">
    <source>
        <dbReference type="Proteomes" id="UP000772434"/>
    </source>
</evidence>
<feature type="domain" description="DUF3645" evidence="8">
    <location>
        <begin position="245"/>
        <end position="277"/>
    </location>
</feature>
<dbReference type="GO" id="GO:0006508">
    <property type="term" value="P:proteolysis"/>
    <property type="evidence" value="ECO:0007669"/>
    <property type="project" value="UniProtKB-KW"/>
</dbReference>
<dbReference type="OrthoDB" id="3182339at2759"/>
<dbReference type="Pfam" id="PF12340">
    <property type="entry name" value="DUF3638"/>
    <property type="match status" value="2"/>
</dbReference>
<evidence type="ECO:0000313" key="9">
    <source>
        <dbReference type="EMBL" id="KAF9029486.1"/>
    </source>
</evidence>
<accession>A0A9P5P584</accession>
<dbReference type="PANTHER" id="PTHR13367">
    <property type="entry name" value="UBIQUITIN THIOESTERASE"/>
    <property type="match status" value="1"/>
</dbReference>
<evidence type="ECO:0000256" key="5">
    <source>
        <dbReference type="ARBA" id="ARBA00022801"/>
    </source>
</evidence>
<evidence type="ECO:0000256" key="6">
    <source>
        <dbReference type="ARBA" id="ARBA00022807"/>
    </source>
</evidence>
<keyword evidence="6" id="KW-0788">Thiol protease</keyword>
<evidence type="ECO:0000259" key="8">
    <source>
        <dbReference type="Pfam" id="PF12359"/>
    </source>
</evidence>
<evidence type="ECO:0000256" key="4">
    <source>
        <dbReference type="ARBA" id="ARBA00022786"/>
    </source>
</evidence>
<feature type="domain" description="DUF3638" evidence="7">
    <location>
        <begin position="1"/>
        <end position="63"/>
    </location>
</feature>
<comment type="caution">
    <text evidence="9">The sequence shown here is derived from an EMBL/GenBank/DDBJ whole genome shotgun (WGS) entry which is preliminary data.</text>
</comment>
<keyword evidence="5" id="KW-0378">Hydrolase</keyword>
<dbReference type="EMBL" id="JADNRY010000702">
    <property type="protein sequence ID" value="KAF9029486.1"/>
    <property type="molecule type" value="Genomic_DNA"/>
</dbReference>
<name>A0A9P5P584_9AGAR</name>
<keyword evidence="4" id="KW-0833">Ubl conjugation pathway</keyword>
<dbReference type="Pfam" id="PF12359">
    <property type="entry name" value="DUF3645"/>
    <property type="match status" value="1"/>
</dbReference>
<dbReference type="PANTHER" id="PTHR13367:SF33">
    <property type="entry name" value="P-LOOP CONTAINING NUCLEOSIDE TRIPHOSPHATE HYDROLASE PROTEIN"/>
    <property type="match status" value="1"/>
</dbReference>
<dbReference type="EC" id="3.4.19.12" evidence="2"/>
<proteinExistence type="predicted"/>
<dbReference type="Proteomes" id="UP000772434">
    <property type="component" value="Unassembled WGS sequence"/>
</dbReference>
<protein>
    <recommendedName>
        <fullName evidence="2">ubiquitinyl hydrolase 1</fullName>
        <ecNumber evidence="2">3.4.19.12</ecNumber>
    </recommendedName>
</protein>
<comment type="catalytic activity">
    <reaction evidence="1">
        <text>Thiol-dependent hydrolysis of ester, thioester, amide, peptide and isopeptide bonds formed by the C-terminal Gly of ubiquitin (a 76-residue protein attached to proteins as an intracellular targeting signal).</text>
        <dbReference type="EC" id="3.4.19.12"/>
    </reaction>
</comment>
<evidence type="ECO:0000256" key="2">
    <source>
        <dbReference type="ARBA" id="ARBA00012759"/>
    </source>
</evidence>
<dbReference type="GO" id="GO:0004843">
    <property type="term" value="F:cysteine-type deubiquitinase activity"/>
    <property type="evidence" value="ECO:0007669"/>
    <property type="project" value="UniProtKB-EC"/>
</dbReference>
<gene>
    <name evidence="9" type="ORF">BDP27DRAFT_1534679</name>
</gene>
<feature type="domain" description="DUF3638" evidence="7">
    <location>
        <begin position="80"/>
        <end position="135"/>
    </location>
</feature>
<keyword evidence="3" id="KW-0645">Protease</keyword>